<keyword evidence="1" id="KW-1133">Transmembrane helix</keyword>
<protein>
    <submittedName>
        <fullName evidence="2">Uncharacterized protein</fullName>
    </submittedName>
</protein>
<name>A0A2G9ZK44_9BACT</name>
<dbReference type="AlphaFoldDB" id="A0A2G9ZK44"/>
<evidence type="ECO:0000313" key="3">
    <source>
        <dbReference type="Proteomes" id="UP000230729"/>
    </source>
</evidence>
<reference evidence="2 3" key="1">
    <citation type="submission" date="2017-09" db="EMBL/GenBank/DDBJ databases">
        <title>Depth-based differentiation of microbial function through sediment-hosted aquifers and enrichment of novel symbionts in the deep terrestrial subsurface.</title>
        <authorList>
            <person name="Probst A.J."/>
            <person name="Ladd B."/>
            <person name="Jarett J.K."/>
            <person name="Geller-Mcgrath D.E."/>
            <person name="Sieber C.M."/>
            <person name="Emerson J.B."/>
            <person name="Anantharaman K."/>
            <person name="Thomas B.C."/>
            <person name="Malmstrom R."/>
            <person name="Stieglmeier M."/>
            <person name="Klingl A."/>
            <person name="Woyke T."/>
            <person name="Ryan C.M."/>
            <person name="Banfield J.F."/>
        </authorList>
    </citation>
    <scope>NUCLEOTIDE SEQUENCE [LARGE SCALE GENOMIC DNA]</scope>
    <source>
        <strain evidence="2">CG23_combo_of_CG06-09_8_20_14_all_49_15</strain>
    </source>
</reference>
<organism evidence="2 3">
    <name type="scientific">Candidatus Falkowbacteria bacterium CG23_combo_of_CG06-09_8_20_14_all_49_15</name>
    <dbReference type="NCBI Taxonomy" id="1974572"/>
    <lineage>
        <taxon>Bacteria</taxon>
        <taxon>Candidatus Falkowiibacteriota</taxon>
    </lineage>
</organism>
<keyword evidence="1" id="KW-0472">Membrane</keyword>
<sequence>MLKRICKTIINGIYFCFCLSFFDFYIYRLRPIRRPVNLFVAIEPDPFFVLKPLRIDFAGPKLSSQACVFVFRPALIVLNRPEDSFLFLFALPFIFVLGRQGGRP</sequence>
<evidence type="ECO:0000313" key="2">
    <source>
        <dbReference type="EMBL" id="PIP33537.1"/>
    </source>
</evidence>
<accession>A0A2G9ZK44</accession>
<gene>
    <name evidence="2" type="ORF">COX22_03940</name>
</gene>
<comment type="caution">
    <text evidence="2">The sequence shown here is derived from an EMBL/GenBank/DDBJ whole genome shotgun (WGS) entry which is preliminary data.</text>
</comment>
<keyword evidence="1" id="KW-0812">Transmembrane</keyword>
<proteinExistence type="predicted"/>
<dbReference type="Proteomes" id="UP000230729">
    <property type="component" value="Unassembled WGS sequence"/>
</dbReference>
<evidence type="ECO:0000256" key="1">
    <source>
        <dbReference type="SAM" id="Phobius"/>
    </source>
</evidence>
<feature type="transmembrane region" description="Helical" evidence="1">
    <location>
        <begin position="12"/>
        <end position="29"/>
    </location>
</feature>
<dbReference type="EMBL" id="PCSD01000094">
    <property type="protein sequence ID" value="PIP33537.1"/>
    <property type="molecule type" value="Genomic_DNA"/>
</dbReference>